<evidence type="ECO:0008006" key="7">
    <source>
        <dbReference type="Google" id="ProtNLM"/>
    </source>
</evidence>
<evidence type="ECO:0000256" key="1">
    <source>
        <dbReference type="ARBA" id="ARBA00005664"/>
    </source>
</evidence>
<feature type="region of interest" description="Disordered" evidence="4">
    <location>
        <begin position="51"/>
        <end position="77"/>
    </location>
</feature>
<dbReference type="AlphaFoldDB" id="A0A0D1ZIF6"/>
<name>A0A0D1ZIF6_9EURO</name>
<protein>
    <recommendedName>
        <fullName evidence="7">Galactosyl transferase GMA12/MNN10 family protein</fullName>
    </recommendedName>
</protein>
<dbReference type="OrthoDB" id="4112623at2759"/>
<evidence type="ECO:0000313" key="5">
    <source>
        <dbReference type="EMBL" id="KIV86593.1"/>
    </source>
</evidence>
<reference evidence="5 6" key="1">
    <citation type="submission" date="2015-01" db="EMBL/GenBank/DDBJ databases">
        <title>The Genome Sequence of Exophiala sideris CBS121828.</title>
        <authorList>
            <consortium name="The Broad Institute Genomics Platform"/>
            <person name="Cuomo C."/>
            <person name="de Hoog S."/>
            <person name="Gorbushina A."/>
            <person name="Stielow B."/>
            <person name="Teixiera M."/>
            <person name="Abouelleil A."/>
            <person name="Chapman S.B."/>
            <person name="Priest M."/>
            <person name="Young S.K."/>
            <person name="Wortman J."/>
            <person name="Nusbaum C."/>
            <person name="Birren B."/>
        </authorList>
    </citation>
    <scope>NUCLEOTIDE SEQUENCE [LARGE SCALE GENOMIC DNA]</scope>
    <source>
        <strain evidence="5 6">CBS 121828</strain>
    </source>
</reference>
<evidence type="ECO:0000256" key="2">
    <source>
        <dbReference type="ARBA" id="ARBA00022676"/>
    </source>
</evidence>
<dbReference type="STRING" id="1016849.A0A0D1ZIF6"/>
<accession>A0A0D1ZIF6</accession>
<evidence type="ECO:0000256" key="4">
    <source>
        <dbReference type="SAM" id="MobiDB-lite"/>
    </source>
</evidence>
<dbReference type="Proteomes" id="UP000053599">
    <property type="component" value="Unassembled WGS sequence"/>
</dbReference>
<dbReference type="GO" id="GO:0000139">
    <property type="term" value="C:Golgi membrane"/>
    <property type="evidence" value="ECO:0007669"/>
    <property type="project" value="TreeGrafter"/>
</dbReference>
<dbReference type="SUPFAM" id="SSF53448">
    <property type="entry name" value="Nucleotide-diphospho-sugar transferases"/>
    <property type="match status" value="1"/>
</dbReference>
<dbReference type="InterPro" id="IPR008630">
    <property type="entry name" value="Glyco_trans_34"/>
</dbReference>
<dbReference type="Pfam" id="PF05637">
    <property type="entry name" value="Glyco_transf_34"/>
    <property type="match status" value="2"/>
</dbReference>
<dbReference type="GO" id="GO:0006487">
    <property type="term" value="P:protein N-linked glycosylation"/>
    <property type="evidence" value="ECO:0007669"/>
    <property type="project" value="TreeGrafter"/>
</dbReference>
<evidence type="ECO:0000256" key="3">
    <source>
        <dbReference type="ARBA" id="ARBA00022679"/>
    </source>
</evidence>
<keyword evidence="2" id="KW-0328">Glycosyltransferase</keyword>
<dbReference type="HOGENOM" id="CLU_039079_1_0_1"/>
<keyword evidence="3" id="KW-0808">Transferase</keyword>
<proteinExistence type="inferred from homology"/>
<dbReference type="PANTHER" id="PTHR31306:SF8">
    <property type="entry name" value="GLYCOSYLTRANSFERASE FAMILY 34 PROTEIN"/>
    <property type="match status" value="1"/>
</dbReference>
<dbReference type="PANTHER" id="PTHR31306">
    <property type="entry name" value="ALPHA-1,6-MANNOSYLTRANSFERASE MNN11-RELATED"/>
    <property type="match status" value="1"/>
</dbReference>
<sequence>MHPLSFRVVLIAVSIILTFVFLRQFATISIDDVYQFSQPVLQENGEYAPVVTSQQSESGKGDSKAVEHASAAASASATSSEESKCVASSSPTASPTGADVGIVSMLYGKPNEYYVKAIETHERHAARHGYPSYILRSNVYPLHNGVWNKLAYLLHLLVAELQKPEQERTKWLMWVDADSIVVNPALSLDIFLPPKDFSNVHVLATKDMNGLNAGVFFLRVHHWSIQMIIKAISIPQHLPHFGLGYLEQTALYKTFNDTEFRESVIYEPRIWFNTYEFHHAYEGKHGDFQVHMPGLGKDRWPHMEKWLNITNGPEQAEWELPLEETRYPKETKIYWNTLRYVRAVLNYAEYREKKDSPAKDVKEAVEDLRVTFLYASDAYKKLKEKAEKVHKMFEDHTGNGTEDSNHVLKQLGQCRDDLLGSSESDTNPMKGSCHFELDK</sequence>
<organism evidence="5 6">
    <name type="scientific">Exophiala sideris</name>
    <dbReference type="NCBI Taxonomy" id="1016849"/>
    <lineage>
        <taxon>Eukaryota</taxon>
        <taxon>Fungi</taxon>
        <taxon>Dikarya</taxon>
        <taxon>Ascomycota</taxon>
        <taxon>Pezizomycotina</taxon>
        <taxon>Eurotiomycetes</taxon>
        <taxon>Chaetothyriomycetidae</taxon>
        <taxon>Chaetothyriales</taxon>
        <taxon>Herpotrichiellaceae</taxon>
        <taxon>Exophiala</taxon>
    </lineage>
</organism>
<comment type="similarity">
    <text evidence="1">Belongs to the glycosyltransferase 34 family.</text>
</comment>
<dbReference type="GO" id="GO:0016757">
    <property type="term" value="F:glycosyltransferase activity"/>
    <property type="evidence" value="ECO:0007669"/>
    <property type="project" value="UniProtKB-KW"/>
</dbReference>
<dbReference type="InterPro" id="IPR029044">
    <property type="entry name" value="Nucleotide-diphossugar_trans"/>
</dbReference>
<gene>
    <name evidence="5" type="ORF">PV11_02193</name>
</gene>
<feature type="compositionally biased region" description="Low complexity" evidence="4">
    <location>
        <begin position="68"/>
        <end position="77"/>
    </location>
</feature>
<evidence type="ECO:0000313" key="6">
    <source>
        <dbReference type="Proteomes" id="UP000053599"/>
    </source>
</evidence>
<dbReference type="Gene3D" id="3.90.550.10">
    <property type="entry name" value="Spore Coat Polysaccharide Biosynthesis Protein SpsA, Chain A"/>
    <property type="match status" value="1"/>
</dbReference>
<dbReference type="EMBL" id="KN846951">
    <property type="protein sequence ID" value="KIV86593.1"/>
    <property type="molecule type" value="Genomic_DNA"/>
</dbReference>
<feature type="region of interest" description="Disordered" evidence="4">
    <location>
        <begin position="418"/>
        <end position="439"/>
    </location>
</feature>